<name>A0A8J2WS01_9STRA</name>
<feature type="compositionally biased region" description="Polar residues" evidence="1">
    <location>
        <begin position="191"/>
        <end position="200"/>
    </location>
</feature>
<keyword evidence="3" id="KW-1185">Reference proteome</keyword>
<evidence type="ECO:0000313" key="3">
    <source>
        <dbReference type="Proteomes" id="UP000789595"/>
    </source>
</evidence>
<feature type="compositionally biased region" description="Basic and acidic residues" evidence="1">
    <location>
        <begin position="217"/>
        <end position="245"/>
    </location>
</feature>
<proteinExistence type="predicted"/>
<dbReference type="EMBL" id="CAKKNE010000001">
    <property type="protein sequence ID" value="CAH0364944.1"/>
    <property type="molecule type" value="Genomic_DNA"/>
</dbReference>
<evidence type="ECO:0000313" key="2">
    <source>
        <dbReference type="EMBL" id="CAH0364944.1"/>
    </source>
</evidence>
<protein>
    <submittedName>
        <fullName evidence="2">Uncharacterized protein</fullName>
    </submittedName>
</protein>
<comment type="caution">
    <text evidence="2">The sequence shown here is derived from an EMBL/GenBank/DDBJ whole genome shotgun (WGS) entry which is preliminary data.</text>
</comment>
<dbReference type="Proteomes" id="UP000789595">
    <property type="component" value="Unassembled WGS sequence"/>
</dbReference>
<dbReference type="AlphaFoldDB" id="A0A8J2WS01"/>
<reference evidence="2" key="1">
    <citation type="submission" date="2021-11" db="EMBL/GenBank/DDBJ databases">
        <authorList>
            <consortium name="Genoscope - CEA"/>
            <person name="William W."/>
        </authorList>
    </citation>
    <scope>NUCLEOTIDE SEQUENCE</scope>
</reference>
<feature type="region of interest" description="Disordered" evidence="1">
    <location>
        <begin position="573"/>
        <end position="592"/>
    </location>
</feature>
<organism evidence="2 3">
    <name type="scientific">Pelagomonas calceolata</name>
    <dbReference type="NCBI Taxonomy" id="35677"/>
    <lineage>
        <taxon>Eukaryota</taxon>
        <taxon>Sar</taxon>
        <taxon>Stramenopiles</taxon>
        <taxon>Ochrophyta</taxon>
        <taxon>Pelagophyceae</taxon>
        <taxon>Pelagomonadales</taxon>
        <taxon>Pelagomonadaceae</taxon>
        <taxon>Pelagomonas</taxon>
    </lineage>
</organism>
<evidence type="ECO:0000256" key="1">
    <source>
        <dbReference type="SAM" id="MobiDB-lite"/>
    </source>
</evidence>
<sequence length="615" mass="66955">MSQQSPILVPDSDDDVSVESAGAAAARRLQEQFDAEARRARGDDEATQRLVARLAAPAPVDERSLRLARSLAAPPSEDASLRLARRLSAPPQNELKDVLGRALASNEFTVETSSLRGETVAALVGAGFDCASGSLTLADRSAAFALYSRLEAAPPAPISLGGRPLAAGDVLALDGAPAMAPGFDPMKAQIGPNQCSGEKVSSSSTPSAPRRPAFDATEAKARRLKREAEHRREKEEKKRQREREVQEFRTDRLYRGKHGARATGITDAKWAESFGASGAADREKRVVVFNGPGGRHDSDGNGNCRLAVLFKDPLGDSGRSILDAVAKEVSGFGSKVEQNRGRSAAMAACVSGVARVGQNQQFENKYTEILNTHPLMGPKRPKAVENLKALCYDRPMALLGDVLDPGGVVDFQSGKYRQDFREMKTFDHGQLLVHSYERQGEFKNHFDQNSQAVALWSVGHSAVFTCCFSDQCERHGSVDRPSCPHCHEFKFESGDVLVFNASYDDQVGVCHGVKEILDEVAEGAAEKLPAWMKGRRVSARLRCRTTPTPSTRRVHAQVQWRGRKQEAVAAETVGERAEREGMRHRGEDPGDLATYRREKAMAAMREQQQNKKGGG</sequence>
<feature type="region of interest" description="Disordered" evidence="1">
    <location>
        <begin position="187"/>
        <end position="245"/>
    </location>
</feature>
<accession>A0A8J2WS01</accession>
<feature type="compositionally biased region" description="Low complexity" evidence="1">
    <location>
        <begin position="201"/>
        <end position="211"/>
    </location>
</feature>
<gene>
    <name evidence="2" type="ORF">PECAL_1P13370</name>
</gene>
<feature type="region of interest" description="Disordered" evidence="1">
    <location>
        <begin position="1"/>
        <end position="23"/>
    </location>
</feature>